<name>A0A6G6W8J2_9ACTN</name>
<feature type="domain" description="PD-(D/E)XK nuclease-like" evidence="1">
    <location>
        <begin position="14"/>
        <end position="301"/>
    </location>
</feature>
<proteinExistence type="predicted"/>
<reference evidence="2 3" key="1">
    <citation type="submission" date="2020-02" db="EMBL/GenBank/DDBJ databases">
        <title>Full genome sequence of Nocardioides sp. R-3366.</title>
        <authorList>
            <person name="Im W.-T."/>
        </authorList>
    </citation>
    <scope>NUCLEOTIDE SEQUENCE [LARGE SCALE GENOMIC DNA]</scope>
    <source>
        <strain evidence="2 3">R-3366</strain>
    </source>
</reference>
<accession>A0A6G6W8J2</accession>
<evidence type="ECO:0000313" key="3">
    <source>
        <dbReference type="Proteomes" id="UP000502996"/>
    </source>
</evidence>
<gene>
    <name evidence="2" type="ORF">G5V58_01050</name>
</gene>
<evidence type="ECO:0000259" key="1">
    <source>
        <dbReference type="Pfam" id="PF20796"/>
    </source>
</evidence>
<evidence type="ECO:0000313" key="2">
    <source>
        <dbReference type="EMBL" id="QIG41544.1"/>
    </source>
</evidence>
<keyword evidence="3" id="KW-1185">Reference proteome</keyword>
<dbReference type="RefSeq" id="WP_165227985.1">
    <property type="nucleotide sequence ID" value="NZ_CP049257.1"/>
</dbReference>
<dbReference type="KEGG" id="nano:G5V58_01050"/>
<sequence>MQLSWSDPRLSVASDTRRTARYRLLQSWYREQVLGAGYGEYRVNGGTRPLGSLLSLRDVKERPGVNFLTLTAADYAMERAELVQAAGGAVDQARLERNMLSSLPMAFSIFGELRAQPDRGLDVVRAFLDPHAVAVDVMECAWRPAVDVLGDRSGFDAAVVTRRADGRRHLVGVEVKYTEQFNHTIYNSDGYRQVHEYSGWFHPGTARPLVGPATNQLWRTSLLAAACAQRGVMGVESASVVIMCLGEDPDAARALAGVSAALRDPSEHCRIVSLESFVAGVREGLGPQAHWADAFAGRYLDPPFIEAEMPDDDSASLEL</sequence>
<dbReference type="EMBL" id="CP049257">
    <property type="protein sequence ID" value="QIG41544.1"/>
    <property type="molecule type" value="Genomic_DNA"/>
</dbReference>
<dbReference type="AlphaFoldDB" id="A0A6G6W8J2"/>
<organism evidence="2 3">
    <name type="scientific">Nocardioides anomalus</name>
    <dbReference type="NCBI Taxonomy" id="2712223"/>
    <lineage>
        <taxon>Bacteria</taxon>
        <taxon>Bacillati</taxon>
        <taxon>Actinomycetota</taxon>
        <taxon>Actinomycetes</taxon>
        <taxon>Propionibacteriales</taxon>
        <taxon>Nocardioidaceae</taxon>
        <taxon>Nocardioides</taxon>
    </lineage>
</organism>
<dbReference type="Proteomes" id="UP000502996">
    <property type="component" value="Chromosome"/>
</dbReference>
<dbReference type="InterPro" id="IPR048822">
    <property type="entry name" value="PDDEXK_13"/>
</dbReference>
<protein>
    <recommendedName>
        <fullName evidence="1">PD-(D/E)XK nuclease-like domain-containing protein</fullName>
    </recommendedName>
</protein>
<dbReference type="Pfam" id="PF20796">
    <property type="entry name" value="PDDEXK_13"/>
    <property type="match status" value="1"/>
</dbReference>